<accession>A0A0E9RT83</accession>
<dbReference type="EMBL" id="GBXM01105799">
    <property type="protein sequence ID" value="JAH02778.1"/>
    <property type="molecule type" value="Transcribed_RNA"/>
</dbReference>
<organism evidence="1">
    <name type="scientific">Anguilla anguilla</name>
    <name type="common">European freshwater eel</name>
    <name type="synonym">Muraena anguilla</name>
    <dbReference type="NCBI Taxonomy" id="7936"/>
    <lineage>
        <taxon>Eukaryota</taxon>
        <taxon>Metazoa</taxon>
        <taxon>Chordata</taxon>
        <taxon>Craniata</taxon>
        <taxon>Vertebrata</taxon>
        <taxon>Euteleostomi</taxon>
        <taxon>Actinopterygii</taxon>
        <taxon>Neopterygii</taxon>
        <taxon>Teleostei</taxon>
        <taxon>Anguilliformes</taxon>
        <taxon>Anguillidae</taxon>
        <taxon>Anguilla</taxon>
    </lineage>
</organism>
<reference evidence="1" key="1">
    <citation type="submission" date="2014-11" db="EMBL/GenBank/DDBJ databases">
        <authorList>
            <person name="Amaro Gonzalez C."/>
        </authorList>
    </citation>
    <scope>NUCLEOTIDE SEQUENCE</scope>
</reference>
<reference evidence="1" key="2">
    <citation type="journal article" date="2015" name="Fish Shellfish Immunol.">
        <title>Early steps in the European eel (Anguilla anguilla)-Vibrio vulnificus interaction in the gills: Role of the RtxA13 toxin.</title>
        <authorList>
            <person name="Callol A."/>
            <person name="Pajuelo D."/>
            <person name="Ebbesson L."/>
            <person name="Teles M."/>
            <person name="MacKenzie S."/>
            <person name="Amaro C."/>
        </authorList>
    </citation>
    <scope>NUCLEOTIDE SEQUENCE</scope>
</reference>
<name>A0A0E9RT83_ANGAN</name>
<proteinExistence type="predicted"/>
<dbReference type="EMBL" id="GBXM01076520">
    <property type="protein sequence ID" value="JAH32057.1"/>
    <property type="molecule type" value="Transcribed_RNA"/>
</dbReference>
<dbReference type="AlphaFoldDB" id="A0A0E9RT83"/>
<evidence type="ECO:0000313" key="1">
    <source>
        <dbReference type="EMBL" id="JAH32057.1"/>
    </source>
</evidence>
<protein>
    <submittedName>
        <fullName evidence="1">Uncharacterized protein</fullName>
    </submittedName>
</protein>
<sequence length="32" mass="3768">MSVCIYTWSSLSYRRGQRTEAKPHTVLWVGVR</sequence>